<gene>
    <name evidence="9" type="ORF">ACFYV7_01070</name>
</gene>
<dbReference type="Gene3D" id="1.20.1720.10">
    <property type="entry name" value="Multidrug resistance protein D"/>
    <property type="match status" value="1"/>
</dbReference>
<dbReference type="NCBIfam" id="TIGR00711">
    <property type="entry name" value="efflux_EmrB"/>
    <property type="match status" value="1"/>
</dbReference>
<keyword evidence="2" id="KW-0813">Transport</keyword>
<dbReference type="Pfam" id="PF07690">
    <property type="entry name" value="MFS_1"/>
    <property type="match status" value="1"/>
</dbReference>
<dbReference type="EMBL" id="JBIAPI010000001">
    <property type="protein sequence ID" value="MFF3221360.1"/>
    <property type="molecule type" value="Genomic_DNA"/>
</dbReference>
<name>A0ABW6QKX8_9NOCA</name>
<feature type="transmembrane region" description="Helical" evidence="7">
    <location>
        <begin position="275"/>
        <end position="298"/>
    </location>
</feature>
<comment type="caution">
    <text evidence="9">The sequence shown here is derived from an EMBL/GenBank/DDBJ whole genome shotgun (WGS) entry which is preliminary data.</text>
</comment>
<accession>A0ABW6QKX8</accession>
<dbReference type="InterPro" id="IPR020846">
    <property type="entry name" value="MFS_dom"/>
</dbReference>
<dbReference type="Proteomes" id="UP001601948">
    <property type="component" value="Unassembled WGS sequence"/>
</dbReference>
<feature type="transmembrane region" description="Helical" evidence="7">
    <location>
        <begin position="147"/>
        <end position="167"/>
    </location>
</feature>
<evidence type="ECO:0000256" key="4">
    <source>
        <dbReference type="ARBA" id="ARBA00022692"/>
    </source>
</evidence>
<dbReference type="Gene3D" id="1.20.1250.20">
    <property type="entry name" value="MFS general substrate transporter like domains"/>
    <property type="match status" value="1"/>
</dbReference>
<feature type="transmembrane region" description="Helical" evidence="7">
    <location>
        <begin position="365"/>
        <end position="388"/>
    </location>
</feature>
<feature type="transmembrane region" description="Helical" evidence="7">
    <location>
        <begin position="205"/>
        <end position="225"/>
    </location>
</feature>
<dbReference type="PROSITE" id="PS50850">
    <property type="entry name" value="MFS"/>
    <property type="match status" value="1"/>
</dbReference>
<keyword evidence="5 7" id="KW-1133">Transmembrane helix</keyword>
<evidence type="ECO:0000256" key="3">
    <source>
        <dbReference type="ARBA" id="ARBA00022475"/>
    </source>
</evidence>
<dbReference type="CDD" id="cd17321">
    <property type="entry name" value="MFS_MMR_MDR_like"/>
    <property type="match status" value="1"/>
</dbReference>
<evidence type="ECO:0000256" key="7">
    <source>
        <dbReference type="SAM" id="Phobius"/>
    </source>
</evidence>
<evidence type="ECO:0000256" key="1">
    <source>
        <dbReference type="ARBA" id="ARBA00004651"/>
    </source>
</evidence>
<dbReference type="PANTHER" id="PTHR42718:SF46">
    <property type="entry name" value="BLR6921 PROTEIN"/>
    <property type="match status" value="1"/>
</dbReference>
<feature type="transmembrane region" description="Helical" evidence="7">
    <location>
        <begin position="20"/>
        <end position="42"/>
    </location>
</feature>
<keyword evidence="6 7" id="KW-0472">Membrane</keyword>
<evidence type="ECO:0000313" key="10">
    <source>
        <dbReference type="Proteomes" id="UP001601948"/>
    </source>
</evidence>
<feature type="transmembrane region" description="Helical" evidence="7">
    <location>
        <begin position="54"/>
        <end position="73"/>
    </location>
</feature>
<feature type="transmembrane region" description="Helical" evidence="7">
    <location>
        <begin position="310"/>
        <end position="329"/>
    </location>
</feature>
<keyword evidence="10" id="KW-1185">Reference proteome</keyword>
<dbReference type="InterPro" id="IPR011701">
    <property type="entry name" value="MFS"/>
</dbReference>
<feature type="transmembrane region" description="Helical" evidence="7">
    <location>
        <begin position="341"/>
        <end position="359"/>
    </location>
</feature>
<dbReference type="SUPFAM" id="SSF103473">
    <property type="entry name" value="MFS general substrate transporter"/>
    <property type="match status" value="1"/>
</dbReference>
<comment type="subcellular location">
    <subcellularLocation>
        <location evidence="1">Cell membrane</location>
        <topology evidence="1">Multi-pass membrane protein</topology>
    </subcellularLocation>
</comment>
<feature type="transmembrane region" description="Helical" evidence="7">
    <location>
        <begin position="173"/>
        <end position="193"/>
    </location>
</feature>
<feature type="transmembrane region" description="Helical" evidence="7">
    <location>
        <begin position="85"/>
        <end position="104"/>
    </location>
</feature>
<evidence type="ECO:0000259" key="8">
    <source>
        <dbReference type="PROSITE" id="PS50850"/>
    </source>
</evidence>
<keyword evidence="4 7" id="KW-0812">Transmembrane</keyword>
<feature type="transmembrane region" description="Helical" evidence="7">
    <location>
        <begin position="400"/>
        <end position="427"/>
    </location>
</feature>
<proteinExistence type="predicted"/>
<organism evidence="9 10">
    <name type="scientific">Nocardia suismassiliense</name>
    <dbReference type="NCBI Taxonomy" id="2077092"/>
    <lineage>
        <taxon>Bacteria</taxon>
        <taxon>Bacillati</taxon>
        <taxon>Actinomycetota</taxon>
        <taxon>Actinomycetes</taxon>
        <taxon>Mycobacteriales</taxon>
        <taxon>Nocardiaceae</taxon>
        <taxon>Nocardia</taxon>
    </lineage>
</organism>
<feature type="transmembrane region" description="Helical" evidence="7">
    <location>
        <begin position="237"/>
        <end position="254"/>
    </location>
</feature>
<dbReference type="InterPro" id="IPR036259">
    <property type="entry name" value="MFS_trans_sf"/>
</dbReference>
<protein>
    <submittedName>
        <fullName evidence="9">MFS transporter</fullName>
    </submittedName>
</protein>
<dbReference type="PANTHER" id="PTHR42718">
    <property type="entry name" value="MAJOR FACILITATOR SUPERFAMILY MULTIDRUG TRANSPORTER MFSC"/>
    <property type="match status" value="1"/>
</dbReference>
<feature type="transmembrane region" description="Helical" evidence="7">
    <location>
        <begin position="447"/>
        <end position="470"/>
    </location>
</feature>
<dbReference type="RefSeq" id="WP_387712318.1">
    <property type="nucleotide sequence ID" value="NZ_JBIAPI010000001.1"/>
</dbReference>
<evidence type="ECO:0000256" key="5">
    <source>
        <dbReference type="ARBA" id="ARBA00022989"/>
    </source>
</evidence>
<evidence type="ECO:0000313" key="9">
    <source>
        <dbReference type="EMBL" id="MFF3221360.1"/>
    </source>
</evidence>
<keyword evidence="3" id="KW-1003">Cell membrane</keyword>
<feature type="transmembrane region" description="Helical" evidence="7">
    <location>
        <begin position="110"/>
        <end position="135"/>
    </location>
</feature>
<evidence type="ECO:0000256" key="2">
    <source>
        <dbReference type="ARBA" id="ARBA00022448"/>
    </source>
</evidence>
<reference evidence="9 10" key="1">
    <citation type="submission" date="2024-10" db="EMBL/GenBank/DDBJ databases">
        <title>The Natural Products Discovery Center: Release of the First 8490 Sequenced Strains for Exploring Actinobacteria Biosynthetic Diversity.</title>
        <authorList>
            <person name="Kalkreuter E."/>
            <person name="Kautsar S.A."/>
            <person name="Yang D."/>
            <person name="Bader C.D."/>
            <person name="Teijaro C.N."/>
            <person name="Fluegel L."/>
            <person name="Davis C.M."/>
            <person name="Simpson J.R."/>
            <person name="Lauterbach L."/>
            <person name="Steele A.D."/>
            <person name="Gui C."/>
            <person name="Meng S."/>
            <person name="Li G."/>
            <person name="Viehrig K."/>
            <person name="Ye F."/>
            <person name="Su P."/>
            <person name="Kiefer A.F."/>
            <person name="Nichols A."/>
            <person name="Cepeda A.J."/>
            <person name="Yan W."/>
            <person name="Fan B."/>
            <person name="Jiang Y."/>
            <person name="Adhikari A."/>
            <person name="Zheng C.-J."/>
            <person name="Schuster L."/>
            <person name="Cowan T.M."/>
            <person name="Smanski M.J."/>
            <person name="Chevrette M.G."/>
            <person name="De Carvalho L.P.S."/>
            <person name="Shen B."/>
        </authorList>
    </citation>
    <scope>NUCLEOTIDE SEQUENCE [LARGE SCALE GENOMIC DNA]</scope>
    <source>
        <strain evidence="9 10">NPDC003040</strain>
    </source>
</reference>
<sequence>MVDVRERTREAADRGRWLALYVLCGGMLMIVLDATIVNVALADIQQDLGFTSAGLAWVVNGYLISFGGLLMLAGRLGDLIGRRTMFLSGLVVFTVASVLCGLAVNEVTLIAARFLQGIGGAMTSAVILGMIFAMFPDPREQAKAIGRYAFVASAGGAIGLLLGGLLTALDWRLIFLVNLPIGILVGLAARKILDKDQGAGLKDGADVPGAVLITAALMLGVYTIVKPAAEYGWTDPVTLGLGVASLALLAGFVAREATAKTPLMPLTIFRSRNLSGANAIQVVTVAGMFGMFFLGSLYLKQVLGYEPLQLGLAFFPVAAIMGLLSVRYSEGLVMRFGARKVLIPGLSLILAALLWLTQAPVDGNYWLHIFGPMVLFGTGAGLAFPALMNLAMSGVAPEEAGLASGLANTTMQVGGALGLAVLATLSASKTTDLLAAGTPVNEALTSGFQLAFWIGAALVVAALLAAVLVLKSVPATTHGVDLDDELLLEAEVASERTVL</sequence>
<evidence type="ECO:0000256" key="6">
    <source>
        <dbReference type="ARBA" id="ARBA00023136"/>
    </source>
</evidence>
<dbReference type="InterPro" id="IPR004638">
    <property type="entry name" value="EmrB-like"/>
</dbReference>
<feature type="domain" description="Major facilitator superfamily (MFS) profile" evidence="8">
    <location>
        <begin position="19"/>
        <end position="474"/>
    </location>
</feature>